<name>A0ABW5AAU2_9RHOB</name>
<organism evidence="2 3">
    <name type="scientific">Rhodobacter lacus</name>
    <dbReference type="NCBI Taxonomy" id="1641972"/>
    <lineage>
        <taxon>Bacteria</taxon>
        <taxon>Pseudomonadati</taxon>
        <taxon>Pseudomonadota</taxon>
        <taxon>Alphaproteobacteria</taxon>
        <taxon>Rhodobacterales</taxon>
        <taxon>Rhodobacter group</taxon>
        <taxon>Rhodobacter</taxon>
    </lineage>
</organism>
<evidence type="ECO:0000313" key="3">
    <source>
        <dbReference type="Proteomes" id="UP001597413"/>
    </source>
</evidence>
<sequence length="183" mass="21165">MSDHPVFLADILGYQVDVFPFAADAIRRCPYRHDFSALELCRLVEMAAHSKYIDVATLDRVEGRNLWWLTSDAIKEIRKVTFWMDRIAQVRDVMSEPVNRGRLAQLHDIGPDPLCDAARRLSGRWLRSDELLPLPLDACENDRCSCHYRTSSRREAARNHPDWPLPNDDFATNIGDDRETFSH</sequence>
<keyword evidence="3" id="KW-1185">Reference proteome</keyword>
<evidence type="ECO:0000256" key="1">
    <source>
        <dbReference type="SAM" id="MobiDB-lite"/>
    </source>
</evidence>
<comment type="caution">
    <text evidence="2">The sequence shown here is derived from an EMBL/GenBank/DDBJ whole genome shotgun (WGS) entry which is preliminary data.</text>
</comment>
<protein>
    <submittedName>
        <fullName evidence="2">Uncharacterized protein</fullName>
    </submittedName>
</protein>
<accession>A0ABW5AAU2</accession>
<dbReference type="EMBL" id="JBHUIX010000013">
    <property type="protein sequence ID" value="MFD2175120.1"/>
    <property type="molecule type" value="Genomic_DNA"/>
</dbReference>
<feature type="region of interest" description="Disordered" evidence="1">
    <location>
        <begin position="157"/>
        <end position="183"/>
    </location>
</feature>
<proteinExistence type="predicted"/>
<gene>
    <name evidence="2" type="ORF">ACFSM0_13570</name>
</gene>
<dbReference type="Proteomes" id="UP001597413">
    <property type="component" value="Unassembled WGS sequence"/>
</dbReference>
<dbReference type="RefSeq" id="WP_377391328.1">
    <property type="nucleotide sequence ID" value="NZ_JBHUIX010000013.1"/>
</dbReference>
<reference evidence="3" key="1">
    <citation type="journal article" date="2019" name="Int. J. Syst. Evol. Microbiol.">
        <title>The Global Catalogue of Microorganisms (GCM) 10K type strain sequencing project: providing services to taxonomists for standard genome sequencing and annotation.</title>
        <authorList>
            <consortium name="The Broad Institute Genomics Platform"/>
            <consortium name="The Broad Institute Genome Sequencing Center for Infectious Disease"/>
            <person name="Wu L."/>
            <person name="Ma J."/>
        </authorList>
    </citation>
    <scope>NUCLEOTIDE SEQUENCE [LARGE SCALE GENOMIC DNA]</scope>
    <source>
        <strain evidence="3">CCUG 55131</strain>
    </source>
</reference>
<evidence type="ECO:0000313" key="2">
    <source>
        <dbReference type="EMBL" id="MFD2175120.1"/>
    </source>
</evidence>